<evidence type="ECO:0000256" key="1">
    <source>
        <dbReference type="SAM" id="MobiDB-lite"/>
    </source>
</evidence>
<sequence length="267" mass="28723">MDLRPVGAAELADWIDVELEAEPEIAGHTWQVGLGDEVGLLVRPDHDDLAELLGGQAGVRSVVQLDREVFAVDAPRLCADGLRAAVMQAVAAANARAHDPSAAEQPDVPPGGGVTLDVSASTSDPEQPVEPEEDDDLCRLVCGDAASGGRRVQVWVNMNGILILPAGTIPHGPLDRGENPRFQRATVTPARAVRLAKQHAGRWIPYAYLSHLRLRRPGLVRRRWSATVVERDGFSVPLSWRGTRPHALLLWGYVVARRGLGASDGLP</sequence>
<dbReference type="EMBL" id="CP148033">
    <property type="protein sequence ID" value="WXK94720.1"/>
    <property type="molecule type" value="Genomic_DNA"/>
</dbReference>
<proteinExistence type="predicted"/>
<protein>
    <submittedName>
        <fullName evidence="2">Uncharacterized protein</fullName>
    </submittedName>
</protein>
<accession>A0ABZ2RBK2</accession>
<evidence type="ECO:0000313" key="2">
    <source>
        <dbReference type="EMBL" id="WXK94720.1"/>
    </source>
</evidence>
<organism evidence="2 3">
    <name type="scientific">Pseudarthrobacter quantipunctorum</name>
    <dbReference type="NCBI Taxonomy" id="3128980"/>
    <lineage>
        <taxon>Bacteria</taxon>
        <taxon>Bacillati</taxon>
        <taxon>Actinomycetota</taxon>
        <taxon>Actinomycetes</taxon>
        <taxon>Micrococcales</taxon>
        <taxon>Micrococcaceae</taxon>
        <taxon>Pseudarthrobacter</taxon>
    </lineage>
</organism>
<reference evidence="2 3" key="1">
    <citation type="submission" date="2024-03" db="EMBL/GenBank/DDBJ databases">
        <title>Rhodococcus navarretei sp. nov. and Pseudarthrobacter quantumdoti sp. nov., two new species with the ability to biosynthesize Quantum Dots isolated from soil samples at Union Glacier, Antarctica.</title>
        <authorList>
            <person name="Vargas M."/>
        </authorList>
    </citation>
    <scope>NUCLEOTIDE SEQUENCE [LARGE SCALE GENOMIC DNA]</scope>
    <source>
        <strain evidence="2 3">RC-2-3</strain>
    </source>
</reference>
<gene>
    <name evidence="2" type="ORF">WHH00_08000</name>
</gene>
<dbReference type="RefSeq" id="WP_406637908.1">
    <property type="nucleotide sequence ID" value="NZ_CP148033.1"/>
</dbReference>
<keyword evidence="3" id="KW-1185">Reference proteome</keyword>
<name>A0ABZ2RBK2_9MICC</name>
<feature type="region of interest" description="Disordered" evidence="1">
    <location>
        <begin position="97"/>
        <end position="135"/>
    </location>
</feature>
<dbReference type="Proteomes" id="UP001623384">
    <property type="component" value="Chromosome"/>
</dbReference>
<evidence type="ECO:0000313" key="3">
    <source>
        <dbReference type="Proteomes" id="UP001623384"/>
    </source>
</evidence>